<dbReference type="Proteomes" id="UP001300012">
    <property type="component" value="Unassembled WGS sequence"/>
</dbReference>
<gene>
    <name evidence="6" type="ORF">NV381_07020</name>
</gene>
<dbReference type="RefSeq" id="WP_258212557.1">
    <property type="nucleotide sequence ID" value="NZ_JANQBD010000004.1"/>
</dbReference>
<evidence type="ECO:0000259" key="5">
    <source>
        <dbReference type="PROSITE" id="PS50043"/>
    </source>
</evidence>
<dbReference type="PRINTS" id="PR00038">
    <property type="entry name" value="HTHLUXR"/>
</dbReference>
<comment type="caution">
    <text evidence="6">The sequence shown here is derived from an EMBL/GenBank/DDBJ whole genome shotgun (WGS) entry which is preliminary data.</text>
</comment>
<dbReference type="CDD" id="cd06170">
    <property type="entry name" value="LuxR_C_like"/>
    <property type="match status" value="1"/>
</dbReference>
<dbReference type="InterPro" id="IPR000792">
    <property type="entry name" value="Tscrpt_reg_LuxR_C"/>
</dbReference>
<dbReference type="PROSITE" id="PS50043">
    <property type="entry name" value="HTH_LUXR_2"/>
    <property type="match status" value="1"/>
</dbReference>
<proteinExistence type="predicted"/>
<dbReference type="Gene3D" id="3.40.50.300">
    <property type="entry name" value="P-loop containing nucleotide triphosphate hydrolases"/>
    <property type="match status" value="1"/>
</dbReference>
<evidence type="ECO:0000256" key="2">
    <source>
        <dbReference type="ARBA" id="ARBA00023125"/>
    </source>
</evidence>
<dbReference type="Pfam" id="PF17874">
    <property type="entry name" value="TPR_MalT"/>
    <property type="match status" value="1"/>
</dbReference>
<protein>
    <submittedName>
        <fullName evidence="6">LuxR C-terminal-related transcriptional regulator</fullName>
    </submittedName>
</protein>
<dbReference type="InterPro" id="IPR019734">
    <property type="entry name" value="TPR_rpt"/>
</dbReference>
<dbReference type="SMART" id="SM00028">
    <property type="entry name" value="TPR"/>
    <property type="match status" value="3"/>
</dbReference>
<dbReference type="EMBL" id="JANQBD010000004">
    <property type="protein sequence ID" value="MCR8630952.1"/>
    <property type="molecule type" value="Genomic_DNA"/>
</dbReference>
<evidence type="ECO:0000256" key="3">
    <source>
        <dbReference type="ARBA" id="ARBA00023163"/>
    </source>
</evidence>
<dbReference type="SMART" id="SM00421">
    <property type="entry name" value="HTH_LUXR"/>
    <property type="match status" value="1"/>
</dbReference>
<dbReference type="Pfam" id="PF25873">
    <property type="entry name" value="WHD_MalT"/>
    <property type="match status" value="1"/>
</dbReference>
<keyword evidence="1" id="KW-0805">Transcription regulation</keyword>
<dbReference type="PANTHER" id="PTHR44688">
    <property type="entry name" value="DNA-BINDING TRANSCRIPTIONAL ACTIVATOR DEVR_DOSR"/>
    <property type="match status" value="1"/>
</dbReference>
<feature type="domain" description="HTH luxR-type" evidence="5">
    <location>
        <begin position="827"/>
        <end position="892"/>
    </location>
</feature>
<dbReference type="InterPro" id="IPR036388">
    <property type="entry name" value="WH-like_DNA-bd_sf"/>
</dbReference>
<name>A0ABT1YCN3_9BACL</name>
<keyword evidence="3" id="KW-0804">Transcription</keyword>
<accession>A0ABT1YCN3</accession>
<reference evidence="6 7" key="1">
    <citation type="submission" date="2022-08" db="EMBL/GenBank/DDBJ databases">
        <title>Paenibacillus endoradicis sp. nov., Paenibacillus radicibacter sp. nov and Paenibacillus pararadicis sp. nov., three cold-adapted plant growth-promoting bacteria isolated from root of Larix gmelinii in Great Khingan.</title>
        <authorList>
            <person name="Xue H."/>
        </authorList>
    </citation>
    <scope>NUCLEOTIDE SEQUENCE [LARGE SCALE GENOMIC DNA]</scope>
    <source>
        <strain evidence="6 7">N5-1-1-5</strain>
    </source>
</reference>
<evidence type="ECO:0000313" key="7">
    <source>
        <dbReference type="Proteomes" id="UP001300012"/>
    </source>
</evidence>
<dbReference type="SUPFAM" id="SSF52540">
    <property type="entry name" value="P-loop containing nucleoside triphosphate hydrolases"/>
    <property type="match status" value="1"/>
</dbReference>
<keyword evidence="7" id="KW-1185">Reference proteome</keyword>
<dbReference type="Gene3D" id="1.25.40.10">
    <property type="entry name" value="Tetratricopeptide repeat domain"/>
    <property type="match status" value="1"/>
</dbReference>
<dbReference type="SUPFAM" id="SSF46894">
    <property type="entry name" value="C-terminal effector domain of the bipartite response regulators"/>
    <property type="match status" value="1"/>
</dbReference>
<dbReference type="Gene3D" id="1.10.10.10">
    <property type="entry name" value="Winged helix-like DNA-binding domain superfamily/Winged helix DNA-binding domain"/>
    <property type="match status" value="1"/>
</dbReference>
<keyword evidence="2" id="KW-0238">DNA-binding</keyword>
<evidence type="ECO:0000313" key="6">
    <source>
        <dbReference type="EMBL" id="MCR8630952.1"/>
    </source>
</evidence>
<keyword evidence="4" id="KW-0802">TPR repeat</keyword>
<evidence type="ECO:0000256" key="4">
    <source>
        <dbReference type="PROSITE-ProRule" id="PRU00339"/>
    </source>
</evidence>
<dbReference type="InterPro" id="IPR041617">
    <property type="entry name" value="TPR_MalT"/>
</dbReference>
<evidence type="ECO:0000256" key="1">
    <source>
        <dbReference type="ARBA" id="ARBA00023015"/>
    </source>
</evidence>
<dbReference type="InterPro" id="IPR027417">
    <property type="entry name" value="P-loop_NTPase"/>
</dbReference>
<dbReference type="InterPro" id="IPR016032">
    <property type="entry name" value="Sig_transdc_resp-reg_C-effctor"/>
</dbReference>
<dbReference type="InterPro" id="IPR059106">
    <property type="entry name" value="WHD_MalT"/>
</dbReference>
<dbReference type="PROSITE" id="PS50005">
    <property type="entry name" value="TPR"/>
    <property type="match status" value="1"/>
</dbReference>
<dbReference type="InterPro" id="IPR011990">
    <property type="entry name" value="TPR-like_helical_dom_sf"/>
</dbReference>
<feature type="repeat" description="TPR" evidence="4">
    <location>
        <begin position="550"/>
        <end position="583"/>
    </location>
</feature>
<dbReference type="PANTHER" id="PTHR44688:SF25">
    <property type="entry name" value="HTH LUXR-TYPE DOMAIN-CONTAINING PROTEIN"/>
    <property type="match status" value="1"/>
</dbReference>
<dbReference type="SUPFAM" id="SSF48452">
    <property type="entry name" value="TPR-like"/>
    <property type="match status" value="1"/>
</dbReference>
<sequence length="894" mass="98857">MSTPIVSTKLFIPPPRPNVVIRPRLIDCLNEGMQRKLILISASAGCGKTTLVSQWLAGCSQPVAWLSLEEGDNDPACFLTYLFAAVQTIAPNIGKGVFALLRSPQLPPIESIITSLLNEITAIPDHFVLVFDDYHVIDSRAIDKAIAFLLEHMPPQMHLVISTREDPSIPLARIRVRNQLTEVRGADLRFTSTEAAEFLGSVMGLNLSPENIALLESRTEGWIAGLQLAALSMQGHKDPSSFIQTFTGSHHFVLDYLVEEVLEQQSESIQTFLLHTSILDWMCGPLCDAVLHRKAGEQQAPSASGQETLEYLERANLFIVPLDNERHWYRYHHLFADLLQKRLHQSIPSKIVDNERDVAELHIRASIWYEDNGLEIEAFHHAAAANDIQRAARLVEGKGMPLLFRGAVAPVLNWLGSMRNEDLDARPSLWVMYASALLMAGQMTRVEQKLQAAEKALQGAEQDNKIRDLIGHIAAIRATLAVSKHQAETIIAESRRALDYLHPDNLPVRTATTWTLGYAYQLQGDRAAAGKAYAEALSISQMIGHVIINIMAALGLGNIYEAENQLYEAAETYRQVLNMTGDSPLPAVCEAHLGLARICYEWNNLDAAMQHGQWSVQLAKQFEQSDRVVAGDVFLVRLKLAKGEVSGAAAILAKADRVARLQNFANQLPHIAAAQVLLMLHQHQGNLGAAAHLAQKHELHMSQARIHLAQGDASAALVLLEPWRGQVETKGWADERLKVMVLQAVALHEHGEKFKAVQILEDALTMAEPGGFIRIFLDEGVPMLRLLLEAAAAHEVMPSYLGKLLAEFKAEELKGGTKSSQQLAQPAKFLMEPLSGRELEVLQLIAQGLSNLEISERLFIALTTVKGHNRIIFDKLQVKRRTEAVACARKLGLL</sequence>
<organism evidence="6 7">
    <name type="scientific">Paenibacillus radicis</name>
    <name type="common">ex Xue et al. 2023</name>
    <dbReference type="NCBI Taxonomy" id="2972489"/>
    <lineage>
        <taxon>Bacteria</taxon>
        <taxon>Bacillati</taxon>
        <taxon>Bacillota</taxon>
        <taxon>Bacilli</taxon>
        <taxon>Bacillales</taxon>
        <taxon>Paenibacillaceae</taxon>
        <taxon>Paenibacillus</taxon>
    </lineage>
</organism>
<dbReference type="Pfam" id="PF00196">
    <property type="entry name" value="GerE"/>
    <property type="match status" value="1"/>
</dbReference>